<evidence type="ECO:0000313" key="2">
    <source>
        <dbReference type="Proteomes" id="UP001204144"/>
    </source>
</evidence>
<comment type="caution">
    <text evidence="1">The sequence shown here is derived from an EMBL/GenBank/DDBJ whole genome shotgun (WGS) entry which is preliminary data.</text>
</comment>
<organism evidence="1 2">
    <name type="scientific">Lacihabitans soyangensis</name>
    <dbReference type="NCBI Taxonomy" id="869394"/>
    <lineage>
        <taxon>Bacteria</taxon>
        <taxon>Pseudomonadati</taxon>
        <taxon>Bacteroidota</taxon>
        <taxon>Cytophagia</taxon>
        <taxon>Cytophagales</taxon>
        <taxon>Leadbetterellaceae</taxon>
        <taxon>Lacihabitans</taxon>
    </lineage>
</organism>
<dbReference type="Pfam" id="PF16264">
    <property type="entry name" value="SatD"/>
    <property type="match status" value="1"/>
</dbReference>
<sequence length="200" mass="22581">MEAIITGDLINSRQVEPNEWMPALKKVLKKYGKEPKNWEIFRGDSFQLNTKPEDALMAALLIKAEIKQWKDLDVRIGIGLGEITYPAAKITESNGTAFLNSGECFEELKKQTLAIKTPNKDLNATLNLMIELASLTIDRWTETAAKLIKLKIENPTANQKELANMLNKTAQGTISEGLKRGGYDELHKLMDYYKLKINEL</sequence>
<dbReference type="AlphaFoldDB" id="A0AAE3H6Z2"/>
<proteinExistence type="predicted"/>
<protein>
    <submittedName>
        <fullName evidence="1">Transcriptional regulator</fullName>
    </submittedName>
</protein>
<evidence type="ECO:0000313" key="1">
    <source>
        <dbReference type="EMBL" id="MCP9765209.1"/>
    </source>
</evidence>
<name>A0AAE3H6Z2_9BACT</name>
<accession>A0AAE3H6Z2</accession>
<dbReference type="InterPro" id="IPR032580">
    <property type="entry name" value="SatD"/>
</dbReference>
<reference evidence="1 2" key="1">
    <citation type="submission" date="2018-11" db="EMBL/GenBank/DDBJ databases">
        <title>Novel bacteria species description.</title>
        <authorList>
            <person name="Han J.-H."/>
        </authorList>
    </citation>
    <scope>NUCLEOTIDE SEQUENCE [LARGE SCALE GENOMIC DNA]</scope>
    <source>
        <strain evidence="1 2">KCTC23259</strain>
    </source>
</reference>
<gene>
    <name evidence="1" type="ORF">EGI31_19925</name>
</gene>
<dbReference type="Proteomes" id="UP001204144">
    <property type="component" value="Unassembled WGS sequence"/>
</dbReference>
<keyword evidence="2" id="KW-1185">Reference proteome</keyword>
<dbReference type="EMBL" id="RJUF01000181">
    <property type="protein sequence ID" value="MCP9765209.1"/>
    <property type="molecule type" value="Genomic_DNA"/>
</dbReference>
<dbReference type="RefSeq" id="WP_255038900.1">
    <property type="nucleotide sequence ID" value="NZ_RJUF01000181.1"/>
</dbReference>